<keyword evidence="3" id="KW-1185">Reference proteome</keyword>
<dbReference type="RefSeq" id="WP_324726044.1">
    <property type="nucleotide sequence ID" value="NZ_CP139781.1"/>
</dbReference>
<gene>
    <name evidence="2" type="ORF">K1X11_022720</name>
</gene>
<dbReference type="EMBL" id="CP139781">
    <property type="protein sequence ID" value="WRQ87637.1"/>
    <property type="molecule type" value="Genomic_DNA"/>
</dbReference>
<proteinExistence type="predicted"/>
<dbReference type="InterPro" id="IPR004017">
    <property type="entry name" value="Cys_rich_dom"/>
</dbReference>
<feature type="domain" description="Cysteine-rich" evidence="1">
    <location>
        <begin position="16"/>
        <end position="94"/>
    </location>
</feature>
<evidence type="ECO:0000313" key="2">
    <source>
        <dbReference type="EMBL" id="WRQ87637.1"/>
    </source>
</evidence>
<evidence type="ECO:0000313" key="3">
    <source>
        <dbReference type="Proteomes" id="UP000738431"/>
    </source>
</evidence>
<reference evidence="2 3" key="1">
    <citation type="submission" date="2021-08" db="EMBL/GenBank/DDBJ databases">
        <authorList>
            <person name="Zhang D."/>
            <person name="Zhang A."/>
            <person name="Wang L."/>
        </authorList>
    </citation>
    <scope>NUCLEOTIDE SEQUENCE [LARGE SCALE GENOMIC DNA]</scope>
    <source>
        <strain evidence="2 3">WL0086</strain>
    </source>
</reference>
<dbReference type="PANTHER" id="PTHR30296:SF0">
    <property type="entry name" value="LACTATE UTILIZATION PROTEIN A"/>
    <property type="match status" value="1"/>
</dbReference>
<dbReference type="Proteomes" id="UP000738431">
    <property type="component" value="Chromosome"/>
</dbReference>
<dbReference type="Pfam" id="PF02754">
    <property type="entry name" value="CCG"/>
    <property type="match status" value="2"/>
</dbReference>
<feature type="domain" description="Cysteine-rich" evidence="1">
    <location>
        <begin position="142"/>
        <end position="225"/>
    </location>
</feature>
<accession>A0ABZ1C8I4</accession>
<organism evidence="2 3">
    <name type="scientific">Actomonas aquatica</name>
    <dbReference type="NCBI Taxonomy" id="2866162"/>
    <lineage>
        <taxon>Bacteria</taxon>
        <taxon>Pseudomonadati</taxon>
        <taxon>Verrucomicrobiota</taxon>
        <taxon>Opitutia</taxon>
        <taxon>Opitutales</taxon>
        <taxon>Opitutaceae</taxon>
        <taxon>Actomonas</taxon>
    </lineage>
</organism>
<sequence length="255" mass="27261">MISDRQLPAADRRVQLMATCLCDAFYDDVARATVEVLEHLGCIVEFPEAQTCCGQPAFNGGDWKASRKVVRHTVKTFTGDVPVIVPSGSCAAMVFHGAPLEFEKEDDAPAVDALARRTWELADFIVNGLGVKTWPGKFDAKIAFHRSCHSRGSGTSEAAISLLESIDGVTVAPFGEAEQCCGFGGTFSVSFPHISANMGTLKLDNVRAVEPDYLVSADMSCLMHMGGLAEKAGAPLKTRHFAQILRDALNPATAG</sequence>
<protein>
    <submittedName>
        <fullName evidence="2">(Fe-S)-binding protein</fullName>
    </submittedName>
</protein>
<name>A0ABZ1C8I4_9BACT</name>
<evidence type="ECO:0000259" key="1">
    <source>
        <dbReference type="Pfam" id="PF02754"/>
    </source>
</evidence>
<dbReference type="PANTHER" id="PTHR30296">
    <property type="entry name" value="UNCHARACTERIZED PROTEIN YKGE"/>
    <property type="match status" value="1"/>
</dbReference>
<reference evidence="2 3" key="2">
    <citation type="submission" date="2023-12" db="EMBL/GenBank/DDBJ databases">
        <title>Description of an unclassified Opitutus bacterium of Verrucomicrobiota.</title>
        <authorList>
            <person name="Zhang D.-F."/>
        </authorList>
    </citation>
    <scope>NUCLEOTIDE SEQUENCE [LARGE SCALE GENOMIC DNA]</scope>
    <source>
        <strain evidence="2 3">WL0086</strain>
    </source>
</reference>